<evidence type="ECO:0000313" key="4">
    <source>
        <dbReference type="EMBL" id="HJB29934.1"/>
    </source>
</evidence>
<dbReference type="InterPro" id="IPR002931">
    <property type="entry name" value="Transglutaminase-like"/>
</dbReference>
<gene>
    <name evidence="4" type="ORF">IAA06_14265</name>
</gene>
<dbReference type="SUPFAM" id="SSF69360">
    <property type="entry name" value="Cell wall binding repeat"/>
    <property type="match status" value="1"/>
</dbReference>
<keyword evidence="1" id="KW-0677">Repeat</keyword>
<reference evidence="4" key="1">
    <citation type="journal article" date="2021" name="PeerJ">
        <title>Extensive microbial diversity within the chicken gut microbiome revealed by metagenomics and culture.</title>
        <authorList>
            <person name="Gilroy R."/>
            <person name="Ravi A."/>
            <person name="Getino M."/>
            <person name="Pursley I."/>
            <person name="Horton D.L."/>
            <person name="Alikhan N.F."/>
            <person name="Baker D."/>
            <person name="Gharbi K."/>
            <person name="Hall N."/>
            <person name="Watson M."/>
            <person name="Adriaenssens E.M."/>
            <person name="Foster-Nyarko E."/>
            <person name="Jarju S."/>
            <person name="Secka A."/>
            <person name="Antonio M."/>
            <person name="Oren A."/>
            <person name="Chaudhuri R.R."/>
            <person name="La Ragione R."/>
            <person name="Hildebrand F."/>
            <person name="Pallen M.J."/>
        </authorList>
    </citation>
    <scope>NUCLEOTIDE SEQUENCE</scope>
    <source>
        <strain evidence="4">ChiSjej1B19-5720</strain>
    </source>
</reference>
<reference evidence="4" key="2">
    <citation type="submission" date="2021-04" db="EMBL/GenBank/DDBJ databases">
        <authorList>
            <person name="Gilroy R."/>
        </authorList>
    </citation>
    <scope>NUCLEOTIDE SEQUENCE</scope>
    <source>
        <strain evidence="4">ChiSjej1B19-5720</strain>
    </source>
</reference>
<dbReference type="Proteomes" id="UP000823842">
    <property type="component" value="Unassembled WGS sequence"/>
</dbReference>
<dbReference type="Gene3D" id="2.10.270.10">
    <property type="entry name" value="Cholin Binding"/>
    <property type="match status" value="1"/>
</dbReference>
<protein>
    <recommendedName>
        <fullName evidence="3">Transglutaminase-like domain-containing protein</fullName>
    </recommendedName>
</protein>
<sequence>MKGTRVKGWRKINNKYYYFNSQYVLQRNKIVGTKASGYYYVDSTGIRITAPAVKKAVAFVTAHSKNSQTPRQRLRYCFDALCKYPYRTYDSSIPKANRLPSYAEYMFTNHGGNCYCYASAMAYIAKVLGFESRVAAGGVTAYAGRQLSPHGWCEIKIGSVWKMCDCSMQNAHKNENLYLIERGRYPFRLRCDRIFNLTAKNGKIVWK</sequence>
<evidence type="ECO:0000313" key="5">
    <source>
        <dbReference type="Proteomes" id="UP000823842"/>
    </source>
</evidence>
<evidence type="ECO:0000256" key="2">
    <source>
        <dbReference type="PROSITE-ProRule" id="PRU00591"/>
    </source>
</evidence>
<feature type="domain" description="Transglutaminase-like" evidence="3">
    <location>
        <begin position="64"/>
        <end position="165"/>
    </location>
</feature>
<accession>A0A9D2LVT6</accession>
<dbReference type="Pfam" id="PF01841">
    <property type="entry name" value="Transglut_core"/>
    <property type="match status" value="1"/>
</dbReference>
<feature type="repeat" description="Cell wall-binding" evidence="2">
    <location>
        <begin position="6"/>
        <end position="25"/>
    </location>
</feature>
<dbReference type="EMBL" id="DWYZ01000274">
    <property type="protein sequence ID" value="HJB29934.1"/>
    <property type="molecule type" value="Genomic_DNA"/>
</dbReference>
<proteinExistence type="predicted"/>
<name>A0A9D2LVT6_9FIRM</name>
<evidence type="ECO:0000259" key="3">
    <source>
        <dbReference type="Pfam" id="PF01841"/>
    </source>
</evidence>
<dbReference type="InterPro" id="IPR018337">
    <property type="entry name" value="Cell_wall/Cho-bd_repeat"/>
</dbReference>
<dbReference type="InterPro" id="IPR038765">
    <property type="entry name" value="Papain-like_cys_pep_sf"/>
</dbReference>
<dbReference type="AlphaFoldDB" id="A0A9D2LVT6"/>
<dbReference type="PROSITE" id="PS51170">
    <property type="entry name" value="CW"/>
    <property type="match status" value="1"/>
</dbReference>
<dbReference type="SUPFAM" id="SSF54001">
    <property type="entry name" value="Cysteine proteinases"/>
    <property type="match status" value="1"/>
</dbReference>
<organism evidence="4 5">
    <name type="scientific">Candidatus Blautia faecavium</name>
    <dbReference type="NCBI Taxonomy" id="2838487"/>
    <lineage>
        <taxon>Bacteria</taxon>
        <taxon>Bacillati</taxon>
        <taxon>Bacillota</taxon>
        <taxon>Clostridia</taxon>
        <taxon>Lachnospirales</taxon>
        <taxon>Lachnospiraceae</taxon>
        <taxon>Blautia</taxon>
    </lineage>
</organism>
<evidence type="ECO:0000256" key="1">
    <source>
        <dbReference type="ARBA" id="ARBA00022737"/>
    </source>
</evidence>
<comment type="caution">
    <text evidence="4">The sequence shown here is derived from an EMBL/GenBank/DDBJ whole genome shotgun (WGS) entry which is preliminary data.</text>
</comment>